<keyword evidence="7 9" id="KW-0808">Transferase</keyword>
<keyword evidence="6 9" id="KW-0489">Methyltransferase</keyword>
<dbReference type="InterPro" id="IPR008854">
    <property type="entry name" value="TPMT"/>
</dbReference>
<dbReference type="GO" id="GO:0032259">
    <property type="term" value="P:methylation"/>
    <property type="evidence" value="ECO:0007669"/>
    <property type="project" value="UniProtKB-KW"/>
</dbReference>
<evidence type="ECO:0000256" key="3">
    <source>
        <dbReference type="ARBA" id="ARBA00008145"/>
    </source>
</evidence>
<evidence type="ECO:0000256" key="9">
    <source>
        <dbReference type="HAMAP-Rule" id="MF_00812"/>
    </source>
</evidence>
<dbReference type="InterPro" id="IPR022474">
    <property type="entry name" value="Thiopur_S-MeTfrase_Se/Te_detox"/>
</dbReference>
<dbReference type="FunFam" id="3.40.50.150:FF:000101">
    <property type="entry name" value="Thiopurine S-methyltransferase"/>
    <property type="match status" value="1"/>
</dbReference>
<dbReference type="PIRSF" id="PIRSF023956">
    <property type="entry name" value="Thiopurine_S-methyltransferase"/>
    <property type="match status" value="1"/>
</dbReference>
<dbReference type="EC" id="2.1.1.67" evidence="4 9"/>
<evidence type="ECO:0000256" key="1">
    <source>
        <dbReference type="ARBA" id="ARBA00000903"/>
    </source>
</evidence>
<evidence type="ECO:0000256" key="7">
    <source>
        <dbReference type="ARBA" id="ARBA00022679"/>
    </source>
</evidence>
<proteinExistence type="inferred from homology"/>
<evidence type="ECO:0000256" key="2">
    <source>
        <dbReference type="ARBA" id="ARBA00004496"/>
    </source>
</evidence>
<feature type="binding site" evidence="9">
    <location>
        <position position="75"/>
    </location>
    <ligand>
        <name>S-adenosyl-L-methionine</name>
        <dbReference type="ChEBI" id="CHEBI:59789"/>
    </ligand>
</feature>
<evidence type="ECO:0000256" key="5">
    <source>
        <dbReference type="ARBA" id="ARBA00022490"/>
    </source>
</evidence>
<name>A0A7Z0VJ94_9GAMM</name>
<evidence type="ECO:0000313" key="11">
    <source>
        <dbReference type="Proteomes" id="UP000094769"/>
    </source>
</evidence>
<keyword evidence="5 9" id="KW-0963">Cytoplasm</keyword>
<accession>A0A7Z0VJ94</accession>
<evidence type="ECO:0000256" key="8">
    <source>
        <dbReference type="ARBA" id="ARBA00022691"/>
    </source>
</evidence>
<gene>
    <name evidence="9 10" type="primary">tpm</name>
    <name evidence="10" type="ORF">CODIS_35820</name>
</gene>
<dbReference type="RefSeq" id="WP_069127413.1">
    <property type="nucleotide sequence ID" value="NZ_MARB01000026.1"/>
</dbReference>
<evidence type="ECO:0000256" key="4">
    <source>
        <dbReference type="ARBA" id="ARBA00011905"/>
    </source>
</evidence>
<feature type="binding site" evidence="9">
    <location>
        <position position="19"/>
    </location>
    <ligand>
        <name>S-adenosyl-L-methionine</name>
        <dbReference type="ChEBI" id="CHEBI:59789"/>
    </ligand>
</feature>
<dbReference type="PROSITE" id="PS51585">
    <property type="entry name" value="SAM_MT_TPMT"/>
    <property type="match status" value="1"/>
</dbReference>
<dbReference type="SUPFAM" id="SSF53335">
    <property type="entry name" value="S-adenosyl-L-methionine-dependent methyltransferases"/>
    <property type="match status" value="1"/>
</dbReference>
<comment type="similarity">
    <text evidence="3 9">Belongs to the class I-like SAM-binding methyltransferase superfamily. TPMT family.</text>
</comment>
<evidence type="ECO:0000256" key="6">
    <source>
        <dbReference type="ARBA" id="ARBA00022603"/>
    </source>
</evidence>
<dbReference type="Proteomes" id="UP000094769">
    <property type="component" value="Unassembled WGS sequence"/>
</dbReference>
<organism evidence="10 11">
    <name type="scientific">Candidatus Thiodiazotropha endolucinida</name>
    <dbReference type="NCBI Taxonomy" id="1655433"/>
    <lineage>
        <taxon>Bacteria</taxon>
        <taxon>Pseudomonadati</taxon>
        <taxon>Pseudomonadota</taxon>
        <taxon>Gammaproteobacteria</taxon>
        <taxon>Chromatiales</taxon>
        <taxon>Sedimenticolaceae</taxon>
        <taxon>Candidatus Thiodiazotropha</taxon>
    </lineage>
</organism>
<keyword evidence="11" id="KW-1185">Reference proteome</keyword>
<dbReference type="EMBL" id="MARB01000026">
    <property type="protein sequence ID" value="ODJ86149.1"/>
    <property type="molecule type" value="Genomic_DNA"/>
</dbReference>
<dbReference type="PANTHER" id="PTHR10259">
    <property type="entry name" value="THIOPURINE S-METHYLTRANSFERASE"/>
    <property type="match status" value="1"/>
</dbReference>
<dbReference type="InterPro" id="IPR025835">
    <property type="entry name" value="Thiopurine_S-MeTrfase"/>
</dbReference>
<reference evidence="10 11" key="1">
    <citation type="submission" date="2016-06" db="EMBL/GenBank/DDBJ databases">
        <title>Genome sequence of endosymbiont of Candidatus Endolucinida thiodiazotropha.</title>
        <authorList>
            <person name="Poehlein A."/>
            <person name="Koenig S."/>
            <person name="Heiden S.E."/>
            <person name="Thuermer A."/>
            <person name="Voget S."/>
            <person name="Daniel R."/>
            <person name="Markert S."/>
            <person name="Gros O."/>
            <person name="Schweder T."/>
        </authorList>
    </citation>
    <scope>NUCLEOTIDE SEQUENCE [LARGE SCALE GENOMIC DNA]</scope>
    <source>
        <strain evidence="10 11">COS</strain>
    </source>
</reference>
<dbReference type="NCBIfam" id="TIGR03840">
    <property type="entry name" value="TMPT_Se_Te"/>
    <property type="match status" value="1"/>
</dbReference>
<dbReference type="HAMAP" id="MF_00812">
    <property type="entry name" value="Thiopur_methtran"/>
    <property type="match status" value="1"/>
</dbReference>
<dbReference type="NCBIfam" id="NF009732">
    <property type="entry name" value="PRK13255.1"/>
    <property type="match status" value="1"/>
</dbReference>
<dbReference type="PANTHER" id="PTHR10259:SF11">
    <property type="entry name" value="THIOPURINE S-METHYLTRANSFERASE"/>
    <property type="match status" value="1"/>
</dbReference>
<protein>
    <recommendedName>
        <fullName evidence="4 9">Thiopurine S-methyltransferase</fullName>
        <ecNumber evidence="4 9">2.1.1.67</ecNumber>
    </recommendedName>
    <alternativeName>
        <fullName evidence="9">Thiopurine methyltransferase</fullName>
    </alternativeName>
</protein>
<dbReference type="GO" id="GO:0005737">
    <property type="term" value="C:cytoplasm"/>
    <property type="evidence" value="ECO:0007669"/>
    <property type="project" value="UniProtKB-SubCell"/>
</dbReference>
<comment type="subcellular location">
    <subcellularLocation>
        <location evidence="2 9">Cytoplasm</location>
    </subcellularLocation>
</comment>
<comment type="caution">
    <text evidence="10">The sequence shown here is derived from an EMBL/GenBank/DDBJ whole genome shotgun (WGS) entry which is preliminary data.</text>
</comment>
<evidence type="ECO:0000313" key="10">
    <source>
        <dbReference type="EMBL" id="ODJ86149.1"/>
    </source>
</evidence>
<dbReference type="OrthoDB" id="9778208at2"/>
<dbReference type="GO" id="GO:0008119">
    <property type="term" value="F:thiopurine S-methyltransferase activity"/>
    <property type="evidence" value="ECO:0007669"/>
    <property type="project" value="UniProtKB-UniRule"/>
</dbReference>
<feature type="binding site" evidence="9">
    <location>
        <position position="132"/>
    </location>
    <ligand>
        <name>S-adenosyl-L-methionine</name>
        <dbReference type="ChEBI" id="CHEBI:59789"/>
    </ligand>
</feature>
<dbReference type="Pfam" id="PF05724">
    <property type="entry name" value="TPMT"/>
    <property type="match status" value="1"/>
</dbReference>
<sequence length="225" mass="26123">MNSTDDSFKTPNDNWLQRWQDNNIGWHHTEFNQHLLNHWHALYLPQGSLVLAPLCGKSRDMAWLASQGYRIRGIELSPLAVEAFFEEQALDPSIETRGSFECWCDGPYEIYCGDIFDLEQLDNSDVDAVYDRASLVALNPQQRTRYARMLLHMLPMQSKVLLITMEYPQGEMEGPPFSVSDDEVSTLFSERFSIQHLHSLNILQDTERYLDRGVSHMLEHVYLLK</sequence>
<dbReference type="Gene3D" id="3.40.50.150">
    <property type="entry name" value="Vaccinia Virus protein VP39"/>
    <property type="match status" value="1"/>
</dbReference>
<keyword evidence="8 9" id="KW-0949">S-adenosyl-L-methionine</keyword>
<dbReference type="InterPro" id="IPR029063">
    <property type="entry name" value="SAM-dependent_MTases_sf"/>
</dbReference>
<dbReference type="GO" id="GO:0010038">
    <property type="term" value="P:response to metal ion"/>
    <property type="evidence" value="ECO:0007669"/>
    <property type="project" value="InterPro"/>
</dbReference>
<feature type="binding site" evidence="9">
    <location>
        <position position="54"/>
    </location>
    <ligand>
        <name>S-adenosyl-L-methionine</name>
        <dbReference type="ChEBI" id="CHEBI:59789"/>
    </ligand>
</feature>
<comment type="catalytic activity">
    <reaction evidence="1 9">
        <text>S-adenosyl-L-methionine + a thiopurine = S-adenosyl-L-homocysteine + a thiopurine S-methylether.</text>
        <dbReference type="EC" id="2.1.1.67"/>
    </reaction>
</comment>
<dbReference type="AlphaFoldDB" id="A0A7Z0VJ94"/>